<evidence type="ECO:0000256" key="3">
    <source>
        <dbReference type="ARBA" id="ARBA00011940"/>
    </source>
</evidence>
<comment type="caution">
    <text evidence="11">The sequence shown here is derived from an EMBL/GenBank/DDBJ whole genome shotgun (WGS) entry which is preliminary data.</text>
</comment>
<dbReference type="GO" id="GO:0046166">
    <property type="term" value="P:glyceraldehyde-3-phosphate biosynthetic process"/>
    <property type="evidence" value="ECO:0007669"/>
    <property type="project" value="TreeGrafter"/>
</dbReference>
<keyword evidence="5 9" id="KW-0312">Gluconeogenesis</keyword>
<keyword evidence="12" id="KW-1185">Reference proteome</keyword>
<feature type="binding site" evidence="9">
    <location>
        <begin position="9"/>
        <end position="11"/>
    </location>
    <ligand>
        <name>substrate</name>
    </ligand>
</feature>
<dbReference type="SUPFAM" id="SSF51351">
    <property type="entry name" value="Triosephosphate isomerase (TIM)"/>
    <property type="match status" value="1"/>
</dbReference>
<organism evidence="11 12">
    <name type="scientific">Natranaerobius trueperi</name>
    <dbReference type="NCBI Taxonomy" id="759412"/>
    <lineage>
        <taxon>Bacteria</taxon>
        <taxon>Bacillati</taxon>
        <taxon>Bacillota</taxon>
        <taxon>Clostridia</taxon>
        <taxon>Natranaerobiales</taxon>
        <taxon>Natranaerobiaceae</taxon>
        <taxon>Natranaerobius</taxon>
    </lineage>
</organism>
<proteinExistence type="inferred from homology"/>
<dbReference type="InterPro" id="IPR000652">
    <property type="entry name" value="Triosephosphate_isomerase"/>
</dbReference>
<gene>
    <name evidence="9" type="primary">tpiA</name>
    <name evidence="11" type="ORF">CDO51_06785</name>
</gene>
<dbReference type="InterPro" id="IPR022896">
    <property type="entry name" value="TrioseP_Isoase_bac/euk"/>
</dbReference>
<dbReference type="GO" id="GO:0006096">
    <property type="term" value="P:glycolytic process"/>
    <property type="evidence" value="ECO:0007669"/>
    <property type="project" value="UniProtKB-UniRule"/>
</dbReference>
<evidence type="ECO:0000313" key="11">
    <source>
        <dbReference type="EMBL" id="OWZ83793.1"/>
    </source>
</evidence>
<dbReference type="GO" id="GO:0006094">
    <property type="term" value="P:gluconeogenesis"/>
    <property type="evidence" value="ECO:0007669"/>
    <property type="project" value="UniProtKB-UniRule"/>
</dbReference>
<keyword evidence="6 9" id="KW-0963">Cytoplasm</keyword>
<dbReference type="Pfam" id="PF00121">
    <property type="entry name" value="TIM"/>
    <property type="match status" value="1"/>
</dbReference>
<dbReference type="PANTHER" id="PTHR21139:SF42">
    <property type="entry name" value="TRIOSEPHOSPHATE ISOMERASE"/>
    <property type="match status" value="1"/>
</dbReference>
<protein>
    <recommendedName>
        <fullName evidence="4 9">Triosephosphate isomerase</fullName>
        <shortName evidence="9">TIM</shortName>
        <shortName evidence="9">TPI</shortName>
        <ecNumber evidence="3 9">5.3.1.1</ecNumber>
    </recommendedName>
    <alternativeName>
        <fullName evidence="9">Triose-phosphate isomerase</fullName>
    </alternativeName>
</protein>
<feature type="binding site" evidence="9">
    <location>
        <position position="172"/>
    </location>
    <ligand>
        <name>substrate</name>
    </ligand>
</feature>
<dbReference type="InterPro" id="IPR035990">
    <property type="entry name" value="TIM_sf"/>
</dbReference>
<dbReference type="UniPathway" id="UPA00138"/>
<feature type="active site" description="Electrophile" evidence="9">
    <location>
        <position position="94"/>
    </location>
</feature>
<feature type="active site" description="Proton acceptor" evidence="9">
    <location>
        <position position="166"/>
    </location>
</feature>
<dbReference type="FunFam" id="3.20.20.70:FF:000016">
    <property type="entry name" value="Triosephosphate isomerase"/>
    <property type="match status" value="1"/>
</dbReference>
<evidence type="ECO:0000256" key="4">
    <source>
        <dbReference type="ARBA" id="ARBA00019397"/>
    </source>
</evidence>
<dbReference type="RefSeq" id="WP_089023543.1">
    <property type="nucleotide sequence ID" value="NZ_NIQC01000012.1"/>
</dbReference>
<comment type="similarity">
    <text evidence="2 9 10">Belongs to the triosephosphate isomerase family.</text>
</comment>
<comment type="catalytic activity">
    <reaction evidence="9 10">
        <text>D-glyceraldehyde 3-phosphate = dihydroxyacetone phosphate</text>
        <dbReference type="Rhea" id="RHEA:18585"/>
        <dbReference type="ChEBI" id="CHEBI:57642"/>
        <dbReference type="ChEBI" id="CHEBI:59776"/>
        <dbReference type="EC" id="5.3.1.1"/>
    </reaction>
</comment>
<dbReference type="OrthoDB" id="9809429at2"/>
<evidence type="ECO:0000256" key="9">
    <source>
        <dbReference type="HAMAP-Rule" id="MF_00147"/>
    </source>
</evidence>
<dbReference type="PROSITE" id="PS00171">
    <property type="entry name" value="TIM_1"/>
    <property type="match status" value="1"/>
</dbReference>
<dbReference type="CDD" id="cd00311">
    <property type="entry name" value="TIM"/>
    <property type="match status" value="1"/>
</dbReference>
<evidence type="ECO:0000256" key="7">
    <source>
        <dbReference type="ARBA" id="ARBA00023152"/>
    </source>
</evidence>
<dbReference type="AlphaFoldDB" id="A0A226BXN5"/>
<dbReference type="UniPathway" id="UPA00109">
    <property type="reaction ID" value="UER00189"/>
</dbReference>
<dbReference type="Proteomes" id="UP000214588">
    <property type="component" value="Unassembled WGS sequence"/>
</dbReference>
<feature type="binding site" evidence="9">
    <location>
        <begin position="233"/>
        <end position="234"/>
    </location>
    <ligand>
        <name>substrate</name>
    </ligand>
</feature>
<dbReference type="EC" id="5.3.1.1" evidence="3 9"/>
<dbReference type="NCBIfam" id="TIGR00419">
    <property type="entry name" value="tim"/>
    <property type="match status" value="1"/>
</dbReference>
<dbReference type="InterPro" id="IPR013785">
    <property type="entry name" value="Aldolase_TIM"/>
</dbReference>
<dbReference type="GO" id="GO:0005829">
    <property type="term" value="C:cytosol"/>
    <property type="evidence" value="ECO:0007669"/>
    <property type="project" value="TreeGrafter"/>
</dbReference>
<dbReference type="InterPro" id="IPR020861">
    <property type="entry name" value="Triosephosphate_isomerase_AS"/>
</dbReference>
<accession>A0A226BXN5</accession>
<comment type="function">
    <text evidence="9">Involved in the gluconeogenesis. Catalyzes stereospecifically the conversion of dihydroxyacetone phosphate (DHAP) to D-glyceraldehyde-3-phosphate (G3P).</text>
</comment>
<reference evidence="11 12" key="1">
    <citation type="submission" date="2017-06" db="EMBL/GenBank/DDBJ databases">
        <title>Draft Genome Sequence of Natranaerobius trueperi halophilic, alkalithermophilic bacteria from soda lakes.</title>
        <authorList>
            <person name="Zhao B."/>
        </authorList>
    </citation>
    <scope>NUCLEOTIDE SEQUENCE [LARGE SCALE GENOMIC DNA]</scope>
    <source>
        <strain evidence="11 12">DSM 18760</strain>
    </source>
</reference>
<comment type="subunit">
    <text evidence="9 10">Homodimer.</text>
</comment>
<evidence type="ECO:0000256" key="10">
    <source>
        <dbReference type="RuleBase" id="RU363013"/>
    </source>
</evidence>
<comment type="pathway">
    <text evidence="9 10">Carbohydrate biosynthesis; gluconeogenesis.</text>
</comment>
<dbReference type="PANTHER" id="PTHR21139">
    <property type="entry name" value="TRIOSEPHOSPHATE ISOMERASE"/>
    <property type="match status" value="1"/>
</dbReference>
<evidence type="ECO:0000256" key="5">
    <source>
        <dbReference type="ARBA" id="ARBA00022432"/>
    </source>
</evidence>
<dbReference type="PROSITE" id="PS51440">
    <property type="entry name" value="TIM_2"/>
    <property type="match status" value="1"/>
</dbReference>
<evidence type="ECO:0000256" key="1">
    <source>
        <dbReference type="ARBA" id="ARBA00004680"/>
    </source>
</evidence>
<evidence type="ECO:0000313" key="12">
    <source>
        <dbReference type="Proteomes" id="UP000214588"/>
    </source>
</evidence>
<dbReference type="GO" id="GO:0019563">
    <property type="term" value="P:glycerol catabolic process"/>
    <property type="evidence" value="ECO:0007669"/>
    <property type="project" value="TreeGrafter"/>
</dbReference>
<dbReference type="HAMAP" id="MF_00147_B">
    <property type="entry name" value="TIM_B"/>
    <property type="match status" value="1"/>
</dbReference>
<dbReference type="GO" id="GO:0004807">
    <property type="term" value="F:triose-phosphate isomerase activity"/>
    <property type="evidence" value="ECO:0007669"/>
    <property type="project" value="UniProtKB-UniRule"/>
</dbReference>
<evidence type="ECO:0000256" key="6">
    <source>
        <dbReference type="ARBA" id="ARBA00022490"/>
    </source>
</evidence>
<keyword evidence="7 9" id="KW-0324">Glycolysis</keyword>
<evidence type="ECO:0000256" key="8">
    <source>
        <dbReference type="ARBA" id="ARBA00023235"/>
    </source>
</evidence>
<sequence>MARTIIAGNWKMNHGPKETQQFLSNLSDKYFDKPNVEAVVCPPFISLPIFQEKVPKWLSSGAQNMYFEESGAFTGEISPKMLADLGVKYVIIGHSERRGLFNEKDDDVNKKVRIALKYGLIPIICVGETENERDNNKTFEVVERQVKKAICDTVKETLKCLVFAYEPVWAIGTGKASSGKDAEEVCEKIRGVLSSMGDLNQANEIPILYGGSVKPENLEEYLSQPNINGALVGGKSLDANSFSELLDLAGGYLND</sequence>
<comment type="subcellular location">
    <subcellularLocation>
        <location evidence="9 10">Cytoplasm</location>
    </subcellularLocation>
</comment>
<dbReference type="EMBL" id="NIQC01000012">
    <property type="protein sequence ID" value="OWZ83793.1"/>
    <property type="molecule type" value="Genomic_DNA"/>
</dbReference>
<dbReference type="Gene3D" id="3.20.20.70">
    <property type="entry name" value="Aldolase class I"/>
    <property type="match status" value="1"/>
</dbReference>
<evidence type="ECO:0000256" key="2">
    <source>
        <dbReference type="ARBA" id="ARBA00007422"/>
    </source>
</evidence>
<feature type="binding site" evidence="9">
    <location>
        <position position="212"/>
    </location>
    <ligand>
        <name>substrate</name>
    </ligand>
</feature>
<keyword evidence="8 9" id="KW-0413">Isomerase</keyword>
<comment type="pathway">
    <text evidence="1 9 10">Carbohydrate degradation; glycolysis; D-glyceraldehyde 3-phosphate from glycerone phosphate: step 1/1.</text>
</comment>
<name>A0A226BXN5_9FIRM</name>